<evidence type="ECO:0008006" key="3">
    <source>
        <dbReference type="Google" id="ProtNLM"/>
    </source>
</evidence>
<dbReference type="Proteomes" id="UP000182227">
    <property type="component" value="Unassembled WGS sequence"/>
</dbReference>
<dbReference type="AlphaFoldDB" id="A0A0U1DS56"/>
<protein>
    <recommendedName>
        <fullName evidence="3">ESX-1 secretion-associated protein</fullName>
    </recommendedName>
</protein>
<dbReference type="GeneID" id="44295147"/>
<organism evidence="1 2">
    <name type="scientific">Mycolicibacterium conceptionense</name>
    <dbReference type="NCBI Taxonomy" id="451644"/>
    <lineage>
        <taxon>Bacteria</taxon>
        <taxon>Bacillati</taxon>
        <taxon>Actinomycetota</taxon>
        <taxon>Actinomycetes</taxon>
        <taxon>Mycobacteriales</taxon>
        <taxon>Mycobacteriaceae</taxon>
        <taxon>Mycolicibacterium</taxon>
    </lineage>
</organism>
<accession>A0A0U1DS56</accession>
<dbReference type="GO" id="GO:0009306">
    <property type="term" value="P:protein secretion"/>
    <property type="evidence" value="ECO:0007669"/>
    <property type="project" value="InterPro"/>
</dbReference>
<name>A0A0U1DS56_9MYCO</name>
<dbReference type="InterPro" id="IPR022536">
    <property type="entry name" value="EspC"/>
</dbReference>
<dbReference type="Pfam" id="PF10824">
    <property type="entry name" value="T7SS_ESX_EspC"/>
    <property type="match status" value="1"/>
</dbReference>
<gene>
    <name evidence="1" type="ORF">BN970_05106</name>
</gene>
<proteinExistence type="predicted"/>
<sequence length="104" mass="11016">MSGELNVLTSDLRNMSTIHDAAAAGFSAAGNTTSFVEWKVLVTHGPICWSSQQALCEANEARKSAAEAMMNKSNDLAGKLTTAASQYDQTDAQESGNLGRTMQC</sequence>
<evidence type="ECO:0000313" key="2">
    <source>
        <dbReference type="Proteomes" id="UP000182227"/>
    </source>
</evidence>
<reference evidence="1 2" key="1">
    <citation type="submission" date="2015-03" db="EMBL/GenBank/DDBJ databases">
        <authorList>
            <person name="Murphy D."/>
        </authorList>
    </citation>
    <scope>NUCLEOTIDE SEQUENCE [LARGE SCALE GENOMIC DNA]</scope>
    <source>
        <strain evidence="1 2">D16</strain>
    </source>
</reference>
<dbReference type="EMBL" id="CTEF01000004">
    <property type="protein sequence ID" value="CQD21721.1"/>
    <property type="molecule type" value="Genomic_DNA"/>
</dbReference>
<dbReference type="RefSeq" id="WP_064964358.1">
    <property type="nucleotide sequence ID" value="NZ_JACKVA010000016.1"/>
</dbReference>
<evidence type="ECO:0000313" key="1">
    <source>
        <dbReference type="EMBL" id="CQD21721.1"/>
    </source>
</evidence>